<evidence type="ECO:0000313" key="1">
    <source>
        <dbReference type="EMBL" id="NBI30563.1"/>
    </source>
</evidence>
<dbReference type="AlphaFoldDB" id="A0A6N9Q7C5"/>
<dbReference type="Proteomes" id="UP000448943">
    <property type="component" value="Unassembled WGS sequence"/>
</dbReference>
<evidence type="ECO:0000313" key="2">
    <source>
        <dbReference type="Proteomes" id="UP000448943"/>
    </source>
</evidence>
<sequence length="89" mass="10373">MKCITVYTKSFEEFSDIFEEILKTPLTEDEEKTIEGITVSDSGEVPEQYIDRMRDKPEVVVMKVKEEDITIFQHGEVFEILIPEKESVI</sequence>
<dbReference type="OrthoDB" id="2382038at2"/>
<organism evidence="1 2">
    <name type="scientific">Chengkuizengella marina</name>
    <dbReference type="NCBI Taxonomy" id="2507566"/>
    <lineage>
        <taxon>Bacteria</taxon>
        <taxon>Bacillati</taxon>
        <taxon>Bacillota</taxon>
        <taxon>Bacilli</taxon>
        <taxon>Bacillales</taxon>
        <taxon>Paenibacillaceae</taxon>
        <taxon>Chengkuizengella</taxon>
    </lineage>
</organism>
<proteinExistence type="predicted"/>
<accession>A0A6N9Q7C5</accession>
<keyword evidence="2" id="KW-1185">Reference proteome</keyword>
<dbReference type="EMBL" id="SIJB01000032">
    <property type="protein sequence ID" value="NBI30563.1"/>
    <property type="molecule type" value="Genomic_DNA"/>
</dbReference>
<reference evidence="1 2" key="1">
    <citation type="submission" date="2019-01" db="EMBL/GenBank/DDBJ databases">
        <title>Chengkuizengella sp. nov., isolated from deep-sea sediment of East Pacific Ocean.</title>
        <authorList>
            <person name="Yang J."/>
            <person name="Lai Q."/>
            <person name="Shao Z."/>
        </authorList>
    </citation>
    <scope>NUCLEOTIDE SEQUENCE [LARGE SCALE GENOMIC DNA]</scope>
    <source>
        <strain evidence="1 2">YPA3-1-1</strain>
    </source>
</reference>
<comment type="caution">
    <text evidence="1">The sequence shown here is derived from an EMBL/GenBank/DDBJ whole genome shotgun (WGS) entry which is preliminary data.</text>
</comment>
<protein>
    <submittedName>
        <fullName evidence="1">NAD/NADP transhydrogenase alpha subunit</fullName>
    </submittedName>
</protein>
<gene>
    <name evidence="1" type="ORF">ERL59_16560</name>
</gene>
<name>A0A6N9Q7C5_9BACL</name>
<dbReference type="RefSeq" id="WP_160647367.1">
    <property type="nucleotide sequence ID" value="NZ_SIJB01000032.1"/>
</dbReference>